<dbReference type="InterPro" id="IPR057023">
    <property type="entry name" value="PTP-SAK"/>
</dbReference>
<gene>
    <name evidence="6" type="ORF">L596_019542</name>
</gene>
<dbReference type="Gene3D" id="3.90.190.10">
    <property type="entry name" value="Protein tyrosine phosphatase superfamily"/>
    <property type="match status" value="1"/>
</dbReference>
<evidence type="ECO:0000256" key="1">
    <source>
        <dbReference type="ARBA" id="ARBA00013015"/>
    </source>
</evidence>
<dbReference type="SUPFAM" id="SSF52799">
    <property type="entry name" value="(Phosphotyrosine protein) phosphatases II"/>
    <property type="match status" value="1"/>
</dbReference>
<dbReference type="Pfam" id="PF22784">
    <property type="entry name" value="PTP-SAK"/>
    <property type="match status" value="1"/>
</dbReference>
<dbReference type="PANTHER" id="PTHR12305">
    <property type="entry name" value="PHOSPHATASE WITH HOMOLOGY TO TENSIN"/>
    <property type="match status" value="1"/>
</dbReference>
<feature type="compositionally biased region" description="Basic and acidic residues" evidence="3">
    <location>
        <begin position="12"/>
        <end position="22"/>
    </location>
</feature>
<reference evidence="6 7" key="1">
    <citation type="journal article" date="2015" name="Genome Biol.">
        <title>Comparative genomics of Steinernema reveals deeply conserved gene regulatory networks.</title>
        <authorList>
            <person name="Dillman A.R."/>
            <person name="Macchietto M."/>
            <person name="Porter C.F."/>
            <person name="Rogers A."/>
            <person name="Williams B."/>
            <person name="Antoshechkin I."/>
            <person name="Lee M.M."/>
            <person name="Goodwin Z."/>
            <person name="Lu X."/>
            <person name="Lewis E.E."/>
            <person name="Goodrich-Blair H."/>
            <person name="Stock S.P."/>
            <person name="Adams B.J."/>
            <person name="Sternberg P.W."/>
            <person name="Mortazavi A."/>
        </authorList>
    </citation>
    <scope>NUCLEOTIDE SEQUENCE [LARGE SCALE GENOMIC DNA]</scope>
    <source>
        <strain evidence="6 7">ALL</strain>
    </source>
</reference>
<dbReference type="GO" id="GO:0005634">
    <property type="term" value="C:nucleus"/>
    <property type="evidence" value="ECO:0007669"/>
    <property type="project" value="TreeGrafter"/>
</dbReference>
<evidence type="ECO:0000259" key="4">
    <source>
        <dbReference type="PROSITE" id="PS50056"/>
    </source>
</evidence>
<dbReference type="Proteomes" id="UP000298663">
    <property type="component" value="Unassembled WGS sequence"/>
</dbReference>
<dbReference type="GO" id="GO:0048870">
    <property type="term" value="P:cell motility"/>
    <property type="evidence" value="ECO:0007669"/>
    <property type="project" value="TreeGrafter"/>
</dbReference>
<feature type="domain" description="Tyrosine specific protein phosphatases" evidence="4">
    <location>
        <begin position="174"/>
        <end position="211"/>
    </location>
</feature>
<dbReference type="InterPro" id="IPR029021">
    <property type="entry name" value="Prot-tyrosine_phosphatase-like"/>
</dbReference>
<evidence type="ECO:0000256" key="2">
    <source>
        <dbReference type="ARBA" id="ARBA00022801"/>
    </source>
</evidence>
<dbReference type="GO" id="GO:0043491">
    <property type="term" value="P:phosphatidylinositol 3-kinase/protein kinase B signal transduction"/>
    <property type="evidence" value="ECO:0007669"/>
    <property type="project" value="TreeGrafter"/>
</dbReference>
<feature type="region of interest" description="Disordered" evidence="3">
    <location>
        <begin position="1"/>
        <end position="28"/>
    </location>
</feature>
<dbReference type="EC" id="3.1.3.67" evidence="1"/>
<comment type="caution">
    <text evidence="6">The sequence shown here is derived from an EMBL/GenBank/DDBJ whole genome shotgun (WGS) entry which is preliminary data.</text>
</comment>
<dbReference type="GO" id="GO:0046856">
    <property type="term" value="P:phosphatidylinositol dephosphorylation"/>
    <property type="evidence" value="ECO:0007669"/>
    <property type="project" value="TreeGrafter"/>
</dbReference>
<evidence type="ECO:0000259" key="5">
    <source>
        <dbReference type="PROSITE" id="PS51181"/>
    </source>
</evidence>
<keyword evidence="2" id="KW-0378">Hydrolase</keyword>
<sequence length="617" mass="71283">MIISFQTRQKTVKPESSGETRSRGSKSRQRVMFVLTCFVQDSRPAGMSAKERHAKVMEELYETLSPSSSYKALENTIYLFRNMTSMNRRRLRHLDLSFITPRIIAMAFPTTGIEILWRNNLKKVEKLLMDYVGDPKNYRFFNLKGGIPNAANYPTNSVFYDMVDHEPPRFEYIDSFVVEAKSYLKEHPEGVIVVHCKAGKGRTGVMICALLNALKSFPNPRHTLDFYGINRTIDNKGVTIPSQRRYVYYHAALDGRSYKRHAVQLVGIYFEGLPEKREGDFKLEVHANHVKVFSGRTQVTERTWKVDVLDANSQAIPDVDYDPHKNREENRFSSGVVSQKCYGWTIPNDSPVFIEGDIRIGLRNKDRLGEIWFNTMFCCDSEHYVHGDMKYENLLENIGFPDPKEVPLSADISLNGDVNFAWLEEKNQEKFNDYQKTLILGARSSYRNHCHNSKDILQVSLSQEAPQNPPTFHERPTEAHIPFVLQLKGREQVQAYEAQEIDYALKKRTLPGTFKAYIVTKCVNINDNYQRQAAEMYLSKLRIAQNELRRARYERGSVNPVFRPVQDPADHHRLIDDFNDLSNGCCQNLKEEAFSEADWTNAISHIRNLEFSFRSVP</sequence>
<evidence type="ECO:0000256" key="3">
    <source>
        <dbReference type="SAM" id="MobiDB-lite"/>
    </source>
</evidence>
<dbReference type="InterPro" id="IPR029023">
    <property type="entry name" value="Tensin_phosphatase"/>
</dbReference>
<dbReference type="GO" id="GO:0008285">
    <property type="term" value="P:negative regulation of cell population proliferation"/>
    <property type="evidence" value="ECO:0007669"/>
    <property type="project" value="TreeGrafter"/>
</dbReference>
<dbReference type="STRING" id="34508.A0A4U5MQT7"/>
<reference evidence="6 7" key="2">
    <citation type="journal article" date="2019" name="G3 (Bethesda)">
        <title>Hybrid Assembly of the Genome of the Entomopathogenic Nematode Steinernema carpocapsae Identifies the X-Chromosome.</title>
        <authorList>
            <person name="Serra L."/>
            <person name="Macchietto M."/>
            <person name="Macias-Munoz A."/>
            <person name="McGill C.J."/>
            <person name="Rodriguez I.M."/>
            <person name="Rodriguez B."/>
            <person name="Murad R."/>
            <person name="Mortazavi A."/>
        </authorList>
    </citation>
    <scope>NUCLEOTIDE SEQUENCE [LARGE SCALE GENOMIC DNA]</scope>
    <source>
        <strain evidence="6 7">ALL</strain>
    </source>
</reference>
<proteinExistence type="predicted"/>
<keyword evidence="7" id="KW-1185">Reference proteome</keyword>
<dbReference type="GO" id="GO:0005886">
    <property type="term" value="C:plasma membrane"/>
    <property type="evidence" value="ECO:0007669"/>
    <property type="project" value="TreeGrafter"/>
</dbReference>
<accession>A0A4U5MQT7</accession>
<dbReference type="AlphaFoldDB" id="A0A4U5MQT7"/>
<dbReference type="PROSITE" id="PS50056">
    <property type="entry name" value="TYR_PHOSPHATASE_2"/>
    <property type="match status" value="1"/>
</dbReference>
<dbReference type="GO" id="GO:0051896">
    <property type="term" value="P:regulation of phosphatidylinositol 3-kinase/protein kinase B signal transduction"/>
    <property type="evidence" value="ECO:0007669"/>
    <property type="project" value="TreeGrafter"/>
</dbReference>
<dbReference type="OrthoDB" id="16692at2759"/>
<dbReference type="InterPro" id="IPR000387">
    <property type="entry name" value="Tyr_Pase_dom"/>
</dbReference>
<dbReference type="InterPro" id="IPR051281">
    <property type="entry name" value="Dual-spec_lipid-protein_phosph"/>
</dbReference>
<dbReference type="EMBL" id="AZBU02000006">
    <property type="protein sequence ID" value="TKR72019.1"/>
    <property type="molecule type" value="Genomic_DNA"/>
</dbReference>
<feature type="domain" description="Phosphatase tensin-type" evidence="5">
    <location>
        <begin position="89"/>
        <end position="257"/>
    </location>
</feature>
<dbReference type="PANTHER" id="PTHR12305:SF81">
    <property type="entry name" value="PHOSPHATIDYLINOSITOL 3,4,5-TRISPHOSPHATE 3-PHOSPHATASE AND DUAL-SPECIFICITY PROTEIN PHOSPHATASE PTEN"/>
    <property type="match status" value="1"/>
</dbReference>
<dbReference type="PROSITE" id="PS51181">
    <property type="entry name" value="PPASE_TENSIN"/>
    <property type="match status" value="1"/>
</dbReference>
<dbReference type="GO" id="GO:0005829">
    <property type="term" value="C:cytosol"/>
    <property type="evidence" value="ECO:0007669"/>
    <property type="project" value="TreeGrafter"/>
</dbReference>
<dbReference type="GO" id="GO:0004725">
    <property type="term" value="F:protein tyrosine phosphatase activity"/>
    <property type="evidence" value="ECO:0007669"/>
    <property type="project" value="TreeGrafter"/>
</dbReference>
<evidence type="ECO:0000313" key="7">
    <source>
        <dbReference type="Proteomes" id="UP000298663"/>
    </source>
</evidence>
<dbReference type="InterPro" id="IPR003595">
    <property type="entry name" value="Tyr_Pase_cat"/>
</dbReference>
<protein>
    <recommendedName>
        <fullName evidence="1">phosphatidylinositol-3,4,5-trisphosphate 3-phosphatase</fullName>
        <ecNumber evidence="1">3.1.3.67</ecNumber>
    </recommendedName>
</protein>
<organism evidence="6 7">
    <name type="scientific">Steinernema carpocapsae</name>
    <name type="common">Entomopathogenic nematode</name>
    <dbReference type="NCBI Taxonomy" id="34508"/>
    <lineage>
        <taxon>Eukaryota</taxon>
        <taxon>Metazoa</taxon>
        <taxon>Ecdysozoa</taxon>
        <taxon>Nematoda</taxon>
        <taxon>Chromadorea</taxon>
        <taxon>Rhabditida</taxon>
        <taxon>Tylenchina</taxon>
        <taxon>Panagrolaimomorpha</taxon>
        <taxon>Strongyloidoidea</taxon>
        <taxon>Steinernematidae</taxon>
        <taxon>Steinernema</taxon>
    </lineage>
</organism>
<dbReference type="GO" id="GO:0042995">
    <property type="term" value="C:cell projection"/>
    <property type="evidence" value="ECO:0007669"/>
    <property type="project" value="TreeGrafter"/>
</dbReference>
<dbReference type="SMART" id="SM00404">
    <property type="entry name" value="PTPc_motif"/>
    <property type="match status" value="1"/>
</dbReference>
<dbReference type="GO" id="GO:0016314">
    <property type="term" value="F:phosphatidylinositol-3,4,5-trisphosphate 3-phosphatase activity"/>
    <property type="evidence" value="ECO:0007669"/>
    <property type="project" value="UniProtKB-EC"/>
</dbReference>
<dbReference type="PROSITE" id="PS00383">
    <property type="entry name" value="TYR_PHOSPHATASE_1"/>
    <property type="match status" value="1"/>
</dbReference>
<name>A0A4U5MQT7_STECR</name>
<evidence type="ECO:0000313" key="6">
    <source>
        <dbReference type="EMBL" id="TKR72019.1"/>
    </source>
</evidence>
<dbReference type="InterPro" id="IPR016130">
    <property type="entry name" value="Tyr_Pase_AS"/>
</dbReference>